<evidence type="ECO:0000313" key="4">
    <source>
        <dbReference type="Proteomes" id="UP001500909"/>
    </source>
</evidence>
<feature type="transmembrane region" description="Helical" evidence="1">
    <location>
        <begin position="62"/>
        <end position="82"/>
    </location>
</feature>
<evidence type="ECO:0008006" key="5">
    <source>
        <dbReference type="Google" id="ProtNLM"/>
    </source>
</evidence>
<comment type="caution">
    <text evidence="3">The sequence shown here is derived from an EMBL/GenBank/DDBJ whole genome shotgun (WGS) entry which is preliminary data.</text>
</comment>
<gene>
    <name evidence="3" type="ORF">GCM10010361_18190</name>
</gene>
<keyword evidence="1" id="KW-0812">Transmembrane</keyword>
<dbReference type="EMBL" id="BAAABY010000011">
    <property type="protein sequence ID" value="GAA0454477.1"/>
    <property type="molecule type" value="Genomic_DNA"/>
</dbReference>
<evidence type="ECO:0000256" key="1">
    <source>
        <dbReference type="SAM" id="Phobius"/>
    </source>
</evidence>
<dbReference type="Proteomes" id="UP001500909">
    <property type="component" value="Unassembled WGS sequence"/>
</dbReference>
<keyword evidence="4" id="KW-1185">Reference proteome</keyword>
<keyword evidence="2" id="KW-0732">Signal</keyword>
<organism evidence="3 4">
    <name type="scientific">Streptomyces olivaceiscleroticus</name>
    <dbReference type="NCBI Taxonomy" id="68245"/>
    <lineage>
        <taxon>Bacteria</taxon>
        <taxon>Bacillati</taxon>
        <taxon>Actinomycetota</taxon>
        <taxon>Actinomycetes</taxon>
        <taxon>Kitasatosporales</taxon>
        <taxon>Streptomycetaceae</taxon>
        <taxon>Streptomyces</taxon>
    </lineage>
</organism>
<protein>
    <recommendedName>
        <fullName evidence="5">Integral membrane protein</fullName>
    </recommendedName>
</protein>
<sequence>MVGFGVAAACFVMVMALPAFTAGARFIDNAVFSKVYGLFVTGTTLVPLLAWRGTRASRRPRYVQVAWLPWLYLTAHGVLYSHDRGSGNLLVLIAGWGFFVFGGTIGMYFLGWELWGKTEGESIAADGDDSPAST</sequence>
<evidence type="ECO:0000313" key="3">
    <source>
        <dbReference type="EMBL" id="GAA0454477.1"/>
    </source>
</evidence>
<reference evidence="3 4" key="1">
    <citation type="journal article" date="2019" name="Int. J. Syst. Evol. Microbiol.">
        <title>The Global Catalogue of Microorganisms (GCM) 10K type strain sequencing project: providing services to taxonomists for standard genome sequencing and annotation.</title>
        <authorList>
            <consortium name="The Broad Institute Genomics Platform"/>
            <consortium name="The Broad Institute Genome Sequencing Center for Infectious Disease"/>
            <person name="Wu L."/>
            <person name="Ma J."/>
        </authorList>
    </citation>
    <scope>NUCLEOTIDE SEQUENCE [LARGE SCALE GENOMIC DNA]</scope>
    <source>
        <strain evidence="3 4">JCM 4805</strain>
    </source>
</reference>
<feature type="signal peptide" evidence="2">
    <location>
        <begin position="1"/>
        <end position="21"/>
    </location>
</feature>
<evidence type="ECO:0000256" key="2">
    <source>
        <dbReference type="SAM" id="SignalP"/>
    </source>
</evidence>
<feature type="transmembrane region" description="Helical" evidence="1">
    <location>
        <begin position="31"/>
        <end position="50"/>
    </location>
</feature>
<name>A0ABN0ZPN8_9ACTN</name>
<feature type="transmembrane region" description="Helical" evidence="1">
    <location>
        <begin position="88"/>
        <end position="110"/>
    </location>
</feature>
<feature type="chain" id="PRO_5045234786" description="Integral membrane protein" evidence="2">
    <location>
        <begin position="22"/>
        <end position="134"/>
    </location>
</feature>
<keyword evidence="1" id="KW-0472">Membrane</keyword>
<keyword evidence="1" id="KW-1133">Transmembrane helix</keyword>
<proteinExistence type="predicted"/>
<accession>A0ABN0ZPN8</accession>